<evidence type="ECO:0000256" key="1">
    <source>
        <dbReference type="SAM" id="MobiDB-lite"/>
    </source>
</evidence>
<feature type="region of interest" description="Disordered" evidence="1">
    <location>
        <begin position="256"/>
        <end position="293"/>
    </location>
</feature>
<accession>A0A9P4QXV6</accession>
<evidence type="ECO:0000313" key="2">
    <source>
        <dbReference type="EMBL" id="KAF2732941.1"/>
    </source>
</evidence>
<feature type="compositionally biased region" description="Polar residues" evidence="1">
    <location>
        <begin position="225"/>
        <end position="238"/>
    </location>
</feature>
<evidence type="ECO:0000313" key="3">
    <source>
        <dbReference type="Proteomes" id="UP000799444"/>
    </source>
</evidence>
<feature type="compositionally biased region" description="Acidic residues" evidence="1">
    <location>
        <begin position="481"/>
        <end position="490"/>
    </location>
</feature>
<dbReference type="Proteomes" id="UP000799444">
    <property type="component" value="Unassembled WGS sequence"/>
</dbReference>
<keyword evidence="3" id="KW-1185">Reference proteome</keyword>
<dbReference type="EMBL" id="ML996169">
    <property type="protein sequence ID" value="KAF2732941.1"/>
    <property type="molecule type" value="Genomic_DNA"/>
</dbReference>
<gene>
    <name evidence="2" type="ORF">EJ04DRAFT_606969</name>
</gene>
<proteinExistence type="predicted"/>
<reference evidence="2" key="1">
    <citation type="journal article" date="2020" name="Stud. Mycol.">
        <title>101 Dothideomycetes genomes: a test case for predicting lifestyles and emergence of pathogens.</title>
        <authorList>
            <person name="Haridas S."/>
            <person name="Albert R."/>
            <person name="Binder M."/>
            <person name="Bloem J."/>
            <person name="Labutti K."/>
            <person name="Salamov A."/>
            <person name="Andreopoulos B."/>
            <person name="Baker S."/>
            <person name="Barry K."/>
            <person name="Bills G."/>
            <person name="Bluhm B."/>
            <person name="Cannon C."/>
            <person name="Castanera R."/>
            <person name="Culley D."/>
            <person name="Daum C."/>
            <person name="Ezra D."/>
            <person name="Gonzalez J."/>
            <person name="Henrissat B."/>
            <person name="Kuo A."/>
            <person name="Liang C."/>
            <person name="Lipzen A."/>
            <person name="Lutzoni F."/>
            <person name="Magnuson J."/>
            <person name="Mondo S."/>
            <person name="Nolan M."/>
            <person name="Ohm R."/>
            <person name="Pangilinan J."/>
            <person name="Park H.-J."/>
            <person name="Ramirez L."/>
            <person name="Alfaro M."/>
            <person name="Sun H."/>
            <person name="Tritt A."/>
            <person name="Yoshinaga Y."/>
            <person name="Zwiers L.-H."/>
            <person name="Turgeon B."/>
            <person name="Goodwin S."/>
            <person name="Spatafora J."/>
            <person name="Crous P."/>
            <person name="Grigoriev I."/>
        </authorList>
    </citation>
    <scope>NUCLEOTIDE SEQUENCE</scope>
    <source>
        <strain evidence="2">CBS 125425</strain>
    </source>
</reference>
<organism evidence="2 3">
    <name type="scientific">Polyplosphaeria fusca</name>
    <dbReference type="NCBI Taxonomy" id="682080"/>
    <lineage>
        <taxon>Eukaryota</taxon>
        <taxon>Fungi</taxon>
        <taxon>Dikarya</taxon>
        <taxon>Ascomycota</taxon>
        <taxon>Pezizomycotina</taxon>
        <taxon>Dothideomycetes</taxon>
        <taxon>Pleosporomycetidae</taxon>
        <taxon>Pleosporales</taxon>
        <taxon>Tetraplosphaeriaceae</taxon>
        <taxon>Polyplosphaeria</taxon>
    </lineage>
</organism>
<feature type="compositionally biased region" description="Basic and acidic residues" evidence="1">
    <location>
        <begin position="442"/>
        <end position="457"/>
    </location>
</feature>
<feature type="region of interest" description="Disordered" evidence="1">
    <location>
        <begin position="54"/>
        <end position="75"/>
    </location>
</feature>
<feature type="region of interest" description="Disordered" evidence="1">
    <location>
        <begin position="424"/>
        <end position="490"/>
    </location>
</feature>
<feature type="compositionally biased region" description="Basic residues" evidence="1">
    <location>
        <begin position="460"/>
        <end position="474"/>
    </location>
</feature>
<sequence length="490" mass="54023">MVKVATFITHSALHRRTLLACCGANLSLCARSCKRKHATSTIAQREVASMRLKSSGPSLRYDASQNVPTDDAEVSGTTRLRRKAAVKATSTPDQNETPCTKRRKIEAAINKGAQKGQEIQESPAAQGRPFKFILDTKAALSQEARTDQETQETPAAQIRAFKFVLDKHCRITKSPQSKPTEPSQDTLRGHNFKQEAVEMDQNAVPTGSDFQHLVRRAVAEREAQAHTQGRSMEPQHSLTPEPPAPFVPFPGMVPRGLARDLSTTNDPVRTLFDDETDNRSNNAPVHFQAPQPPQLQLESLSSWDRTRFPDPVPMMFGRVPDGQHIGWYQGLIVTKNSLGELHVSTDLGPRPLPLSAIEHIKFLDPEDYYTLLPSLVEPQSPNTMGGGGQQGNAYATSASCMNDNVTGAASSPSVAVDDNEEGILSSTEVENKTSKAAKRKRQPTEKKRKRNEEDMGLAKKLAKRQIRRKTRASKSLREQSIDDDTDFASS</sequence>
<protein>
    <submittedName>
        <fullName evidence="2">Uncharacterized protein</fullName>
    </submittedName>
</protein>
<dbReference type="AlphaFoldDB" id="A0A9P4QXV6"/>
<comment type="caution">
    <text evidence="2">The sequence shown here is derived from an EMBL/GenBank/DDBJ whole genome shotgun (WGS) entry which is preliminary data.</text>
</comment>
<name>A0A9P4QXV6_9PLEO</name>
<feature type="region of interest" description="Disordered" evidence="1">
    <location>
        <begin position="220"/>
        <end position="244"/>
    </location>
</feature>